<dbReference type="AlphaFoldDB" id="A0A7S7LVR9"/>
<keyword evidence="1" id="KW-0175">Coiled coil</keyword>
<evidence type="ECO:0000313" key="5">
    <source>
        <dbReference type="EMBL" id="QOY52280.1"/>
    </source>
</evidence>
<dbReference type="EMBL" id="CP054492">
    <property type="protein sequence ID" value="QOY52280.1"/>
    <property type="molecule type" value="Genomic_DNA"/>
</dbReference>
<keyword evidence="3" id="KW-1133">Transmembrane helix</keyword>
<dbReference type="KEGG" id="sbal:HUE88_00875"/>
<reference evidence="5 6" key="1">
    <citation type="submission" date="2020-05" db="EMBL/GenBank/DDBJ databases">
        <title>Sulfurimonas marisnigri, sp. nov., and Sulfurimonas baltica, sp. nov., manganese oxide reducing chemolithoautotrophs of the class Epsilonproteobacteria isolated from the pelagic redoxclines of the Black and Baltic Seas and emended description of the genus Sulfurimonas.</title>
        <authorList>
            <person name="Henkel J.V."/>
            <person name="Laudan C."/>
            <person name="Werner J."/>
            <person name="Neu T."/>
            <person name="Plewe S."/>
            <person name="Sproer C."/>
            <person name="Bunk B."/>
            <person name="Schulz-Vogt H.N."/>
        </authorList>
    </citation>
    <scope>NUCLEOTIDE SEQUENCE [LARGE SCALE GENOMIC DNA]</scope>
    <source>
        <strain evidence="5 6">GD2</strain>
    </source>
</reference>
<evidence type="ECO:0000313" key="6">
    <source>
        <dbReference type="Proteomes" id="UP000593994"/>
    </source>
</evidence>
<dbReference type="InterPro" id="IPR011646">
    <property type="entry name" value="KAP_P-loop"/>
</dbReference>
<keyword evidence="3" id="KW-0812">Transmembrane</keyword>
<feature type="domain" description="KAP NTPase" evidence="4">
    <location>
        <begin position="95"/>
        <end position="622"/>
    </location>
</feature>
<keyword evidence="3" id="KW-0472">Membrane</keyword>
<dbReference type="Pfam" id="PF07693">
    <property type="entry name" value="KAP_NTPase"/>
    <property type="match status" value="1"/>
</dbReference>
<protein>
    <recommendedName>
        <fullName evidence="4">KAP NTPase domain-containing protein</fullName>
    </recommendedName>
</protein>
<sequence length="700" mass="80411">MIDAMDNDPIAAIKKYATNFITLREVKSHVNAQNIDNKTKAVISENTITNSIQENTKKSIDIYAVHRNDGTIIARVSSDQEFKIDDELSIGSDVKALAKVIAYNKTPLPLAIGLFGRWGSGKSFFMHKLEDQINYLSSSEESVYCKHIVPIKFNAWHYSDSNLWASLVNKIFHDLNIYISGSDKKDYKTLYSKLESVKEHINEKKSQKQELEDTKKINEKELEKIAGTKENLEGQIAKLKNTSTKILQIPSVKERIDIFSNDDTLGFKSFKDIHKAYVDAKKIGTLLKQVWSLLYKSIYFWIFLIILIPFIIYYNEINNWLLSILTPSLPVILLIAKKISTVREKITPLKKIIDHWDSYEESVIQQNTEEEKGLLSQISSLNLRIINIQNDIFDESKNIEYIEKEIEDIKSGKRLASFISQRFESDDYAKHLGVISTIRNDFEALTSHLTNSNEESEYKIDRIILYIDDLDRCQPEMVMQVLEAIHLILAFDLFVVVVGVDPKWVSNSLISNSATGNNKIAPSEYLEKIFQIPFKLKNMDTQDKKNLLDSLLQQDSAGVEQDSAGVEQDSAGVEGSPDSKNQEVTRLEITKAELLFISKVVNFVGDTPRTIKRFVNIYRIIKSHADMPPYSEEFHSHYEIIVCFLVILFTKLDDDELLKDKFWQNIIKEVGFDSKCETVTGIHPKIIERYKTFVMRFSFD</sequence>
<dbReference type="PANTHER" id="PTHR22674:SF6">
    <property type="entry name" value="NTPASE KAP FAMILY P-LOOP DOMAIN-CONTAINING PROTEIN 1"/>
    <property type="match status" value="1"/>
</dbReference>
<feature type="coiled-coil region" evidence="1">
    <location>
        <begin position="194"/>
        <end position="242"/>
    </location>
</feature>
<dbReference type="PANTHER" id="PTHR22674">
    <property type="entry name" value="NTPASE, KAP FAMILY P-LOOP DOMAIN-CONTAINING 1"/>
    <property type="match status" value="1"/>
</dbReference>
<name>A0A7S7LVR9_9BACT</name>
<feature type="transmembrane region" description="Helical" evidence="3">
    <location>
        <begin position="293"/>
        <end position="314"/>
    </location>
</feature>
<keyword evidence="6" id="KW-1185">Reference proteome</keyword>
<accession>A0A7S7LVR9</accession>
<dbReference type="RefSeq" id="WP_194370170.1">
    <property type="nucleotide sequence ID" value="NZ_CP054492.1"/>
</dbReference>
<dbReference type="InterPro" id="IPR052754">
    <property type="entry name" value="NTPase_KAP_P-loop"/>
</dbReference>
<feature type="region of interest" description="Disordered" evidence="2">
    <location>
        <begin position="563"/>
        <end position="582"/>
    </location>
</feature>
<gene>
    <name evidence="5" type="ORF">HUE88_00875</name>
</gene>
<dbReference type="Proteomes" id="UP000593994">
    <property type="component" value="Chromosome"/>
</dbReference>
<organism evidence="5 6">
    <name type="scientific">Candidatus Sulfurimonas baltica</name>
    <dbReference type="NCBI Taxonomy" id="2740404"/>
    <lineage>
        <taxon>Bacteria</taxon>
        <taxon>Pseudomonadati</taxon>
        <taxon>Campylobacterota</taxon>
        <taxon>Epsilonproteobacteria</taxon>
        <taxon>Campylobacterales</taxon>
        <taxon>Sulfurimonadaceae</taxon>
        <taxon>Sulfurimonas</taxon>
    </lineage>
</organism>
<proteinExistence type="predicted"/>
<evidence type="ECO:0000256" key="3">
    <source>
        <dbReference type="SAM" id="Phobius"/>
    </source>
</evidence>
<feature type="transmembrane region" description="Helical" evidence="3">
    <location>
        <begin position="320"/>
        <end position="336"/>
    </location>
</feature>
<evidence type="ECO:0000259" key="4">
    <source>
        <dbReference type="Pfam" id="PF07693"/>
    </source>
</evidence>
<evidence type="ECO:0000256" key="1">
    <source>
        <dbReference type="SAM" id="Coils"/>
    </source>
</evidence>
<evidence type="ECO:0000256" key="2">
    <source>
        <dbReference type="SAM" id="MobiDB-lite"/>
    </source>
</evidence>